<feature type="transmembrane region" description="Helical" evidence="1">
    <location>
        <begin position="417"/>
        <end position="435"/>
    </location>
</feature>
<dbReference type="InterPro" id="IPR006675">
    <property type="entry name" value="HDIG_dom"/>
</dbReference>
<sequence length="710" mass="81248">MTEKLYCKKVKIMNSKYILYCIVTALIIVGIYQIVAVGRVNYPEYNLKEGQVSEVEIIAPFDFPVLKSPQELAAEKEQVLSQVDKPYEISEEPLFEAISNLDNIYAVLCSIEPTDDWEKIASDLKRAGYSFSPEALEFTLRSSLRDKIYESLRRELGTLYNQGIYESLEEDSILIWQNDNPEKRALSDFLPREKAKEILIDKFPEAKTFVSEFTEQYLKPNLLVNEEKLNELNQSSLQTVQPSEGMVLKNEVIVRKNSRVTEEEVRKLESLQEAYKRQKIRKSPLQEMFLSLGLLMFIFVVIFLANHYYGVQSKEEKIPVADFLPVNLGFIVLVILTVLSNFVLSGSNLIIPFAMIAIAGAILVNFEFGLLYSVCNILVISPFLNWETFTPVIMLLSTIICLLILRRQKVWHEYLMIWLYLLISLLVVIICLGIYKRDSIITIMRSIGYAFISASLSITGILLIVPYYEKKWNRATKQTLLELLDFNHPLLKRLATEAVGTYHHSLVVGNLAEHAAEAIGANPLLARVGSYYHDIGKIINPEIFTENNEDSGEIHSQIEPNESAQLIRNHVTEGIALAKKYKIPQPVIDIIMQHHGDMIIRYFYEKANKEGKELDANAYRYPGPRPQTKEAALVMLADIVESTTKAKEIESETDIAKIIDDTITYLLKEKQFDEAPISMKDLKIVKQSFIPVLESIYRKRLDYPEAQKDE</sequence>
<keyword evidence="1" id="KW-0472">Membrane</keyword>
<dbReference type="CDD" id="cd00077">
    <property type="entry name" value="HDc"/>
    <property type="match status" value="1"/>
</dbReference>
<feature type="transmembrane region" description="Helical" evidence="1">
    <location>
        <begin position="447"/>
        <end position="468"/>
    </location>
</feature>
<dbReference type="NCBIfam" id="TIGR00277">
    <property type="entry name" value="HDIG"/>
    <property type="match status" value="1"/>
</dbReference>
<dbReference type="InterPro" id="IPR011624">
    <property type="entry name" value="Metal-dep_PHydrolase_7TM_extra"/>
</dbReference>
<dbReference type="Pfam" id="PF07698">
    <property type="entry name" value="7TM-7TMR_HD"/>
    <property type="match status" value="1"/>
</dbReference>
<dbReference type="PANTHER" id="PTHR36442:SF1">
    <property type="entry name" value="CYCLIC-DI-AMP PHOSPHODIESTERASE PGPH"/>
    <property type="match status" value="1"/>
</dbReference>
<dbReference type="InterPro" id="IPR003607">
    <property type="entry name" value="HD/PDEase_dom"/>
</dbReference>
<evidence type="ECO:0000313" key="3">
    <source>
        <dbReference type="EMBL" id="CAO81091.1"/>
    </source>
</evidence>
<feature type="transmembrane region" description="Helical" evidence="1">
    <location>
        <begin position="356"/>
        <end position="380"/>
    </location>
</feature>
<dbReference type="PANTHER" id="PTHR36442">
    <property type="entry name" value="CYCLIC-DI-AMP PHOSPHODIESTERASE PGPH"/>
    <property type="match status" value="1"/>
</dbReference>
<dbReference type="OrthoDB" id="9806952at2"/>
<proteinExistence type="predicted"/>
<protein>
    <recommendedName>
        <fullName evidence="2">HD/PDEase domain-containing protein</fullName>
    </recommendedName>
</protein>
<dbReference type="AlphaFoldDB" id="B0VIA3"/>
<feature type="transmembrane region" description="Helical" evidence="1">
    <location>
        <begin position="323"/>
        <end position="344"/>
    </location>
</feature>
<keyword evidence="4" id="KW-1185">Reference proteome</keyword>
<gene>
    <name evidence="3" type="ordered locus">CLOAM1231</name>
</gene>
<name>B0VIA3_CLOAI</name>
<dbReference type="SMART" id="SM00471">
    <property type="entry name" value="HDc"/>
    <property type="match status" value="1"/>
</dbReference>
<dbReference type="InterPro" id="IPR006674">
    <property type="entry name" value="HD_domain"/>
</dbReference>
<evidence type="ECO:0000256" key="1">
    <source>
        <dbReference type="SAM" id="Phobius"/>
    </source>
</evidence>
<dbReference type="SUPFAM" id="SSF109604">
    <property type="entry name" value="HD-domain/PDEase-like"/>
    <property type="match status" value="1"/>
</dbReference>
<evidence type="ECO:0000313" key="4">
    <source>
        <dbReference type="Proteomes" id="UP000002019"/>
    </source>
</evidence>
<dbReference type="InterPro" id="IPR052722">
    <property type="entry name" value="PgpH_phosphodiesterase"/>
</dbReference>
<feature type="transmembrane region" description="Helical" evidence="1">
    <location>
        <begin position="289"/>
        <end position="311"/>
    </location>
</feature>
<reference evidence="3 4" key="1">
    <citation type="journal article" date="2008" name="J. Bacteriol.">
        <title>'Candidatus Cloacamonas acidaminovorans': genome sequence reconstruction provides a first glimpse of a new bacterial division.</title>
        <authorList>
            <person name="Pelletier E."/>
            <person name="Kreimeyer A."/>
            <person name="Bocs S."/>
            <person name="Rouy Z."/>
            <person name="Gyapay G."/>
            <person name="Chouari R."/>
            <person name="Riviere D."/>
            <person name="Ganesan A."/>
            <person name="Daegelen P."/>
            <person name="Sghir A."/>
            <person name="Cohen G.N."/>
            <person name="Medigue C."/>
            <person name="Weissenbach J."/>
            <person name="Le Paslier D."/>
        </authorList>
    </citation>
    <scope>NUCLEOTIDE SEQUENCE [LARGE SCALE GENOMIC DNA]</scope>
    <source>
        <strain evidence="4">Evry</strain>
    </source>
</reference>
<dbReference type="EMBL" id="CU466930">
    <property type="protein sequence ID" value="CAO81091.1"/>
    <property type="molecule type" value="Genomic_DNA"/>
</dbReference>
<dbReference type="Proteomes" id="UP000002019">
    <property type="component" value="Chromosome"/>
</dbReference>
<evidence type="ECO:0000259" key="2">
    <source>
        <dbReference type="SMART" id="SM00471"/>
    </source>
</evidence>
<keyword evidence="1" id="KW-0812">Transmembrane</keyword>
<dbReference type="HOGENOM" id="CLU_015767_1_2_0"/>
<accession>B0VIA3</accession>
<keyword evidence="1" id="KW-1133">Transmembrane helix</keyword>
<feature type="transmembrane region" description="Helical" evidence="1">
    <location>
        <begin position="386"/>
        <end position="405"/>
    </location>
</feature>
<dbReference type="Gene3D" id="1.10.3210.10">
    <property type="entry name" value="Hypothetical protein af1432"/>
    <property type="match status" value="1"/>
</dbReference>
<feature type="transmembrane region" description="Helical" evidence="1">
    <location>
        <begin position="17"/>
        <end position="38"/>
    </location>
</feature>
<organism evidence="3 4">
    <name type="scientific">Cloacimonas acidaminovorans (strain Evry)</name>
    <dbReference type="NCBI Taxonomy" id="459349"/>
    <lineage>
        <taxon>Bacteria</taxon>
        <taxon>Pseudomonadati</taxon>
        <taxon>Candidatus Cloacimonadota</taxon>
        <taxon>Candidatus Cloacimonadia</taxon>
        <taxon>Candidatus Cloacimonadales</taxon>
        <taxon>Candidatus Cloacimonadaceae</taxon>
        <taxon>Candidatus Cloacimonas</taxon>
    </lineage>
</organism>
<feature type="domain" description="HD/PDEase" evidence="2">
    <location>
        <begin position="497"/>
        <end position="652"/>
    </location>
</feature>
<dbReference type="eggNOG" id="COG1480">
    <property type="taxonomic scope" value="Bacteria"/>
</dbReference>
<dbReference type="STRING" id="459349.CLOAM1231"/>
<dbReference type="InterPro" id="IPR011621">
    <property type="entry name" value="Metal-dep_PHydrolase_7TM_intra"/>
</dbReference>
<dbReference type="Pfam" id="PF01966">
    <property type="entry name" value="HD"/>
    <property type="match status" value="1"/>
</dbReference>
<dbReference type="KEGG" id="caci:CLOAM1231"/>
<dbReference type="Pfam" id="PF07697">
    <property type="entry name" value="7TMR-HDED"/>
    <property type="match status" value="1"/>
</dbReference>